<evidence type="ECO:0000313" key="2">
    <source>
        <dbReference type="EMBL" id="KRN31881.1"/>
    </source>
</evidence>
<comment type="caution">
    <text evidence="1">The sequence shown here is derived from an EMBL/GenBank/DDBJ whole genome shotgun (WGS) entry which is preliminary data.</text>
</comment>
<dbReference type="EMBL" id="JQAT01000003">
    <property type="protein sequence ID" value="KRN28380.1"/>
    <property type="molecule type" value="Genomic_DNA"/>
</dbReference>
<evidence type="ECO:0000313" key="3">
    <source>
        <dbReference type="Proteomes" id="UP000051645"/>
    </source>
</evidence>
<dbReference type="OrthoDB" id="2313136at2"/>
<dbReference type="Proteomes" id="UP000051751">
    <property type="component" value="Unassembled WGS sequence"/>
</dbReference>
<protein>
    <submittedName>
        <fullName evidence="1">Uncharacterized protein</fullName>
    </submittedName>
</protein>
<dbReference type="EMBL" id="JQAZ01000003">
    <property type="protein sequence ID" value="KRN31881.1"/>
    <property type="molecule type" value="Genomic_DNA"/>
</dbReference>
<dbReference type="AlphaFoldDB" id="A0A0R2FTA2"/>
<evidence type="ECO:0000313" key="4">
    <source>
        <dbReference type="Proteomes" id="UP000051751"/>
    </source>
</evidence>
<accession>A0A0R2FTA2</accession>
<dbReference type="PATRIC" id="fig|81857.3.peg.1389"/>
<dbReference type="STRING" id="81857.IV38_GL001380"/>
<dbReference type="Proteomes" id="UP000051645">
    <property type="component" value="Unassembled WGS sequence"/>
</dbReference>
<name>A0A0R2FTA2_9LACO</name>
<sequence>MRVLDLLMLFGDLPKNDIIQFENPLGGDNYNLADFETTETPEEELQLILRLKQGGHPLHLWELRLLIQKRIYYQHYVFVELDKHPYPIFGYRQDGQTILLG</sequence>
<organism evidence="1 4">
    <name type="scientific">Lactobacillus selangorensis</name>
    <dbReference type="NCBI Taxonomy" id="81857"/>
    <lineage>
        <taxon>Bacteria</taxon>
        <taxon>Bacillati</taxon>
        <taxon>Bacillota</taxon>
        <taxon>Bacilli</taxon>
        <taxon>Lactobacillales</taxon>
        <taxon>Lactobacillaceae</taxon>
        <taxon>Lactobacillus</taxon>
    </lineage>
</organism>
<proteinExistence type="predicted"/>
<reference evidence="3 4" key="1">
    <citation type="journal article" date="2015" name="Genome Announc.">
        <title>Expanding the biotechnology potential of lactobacilli through comparative genomics of 213 strains and associated genera.</title>
        <authorList>
            <person name="Sun Z."/>
            <person name="Harris H.M."/>
            <person name="McCann A."/>
            <person name="Guo C."/>
            <person name="Argimon S."/>
            <person name="Zhang W."/>
            <person name="Yang X."/>
            <person name="Jeffery I.B."/>
            <person name="Cooney J.C."/>
            <person name="Kagawa T.F."/>
            <person name="Liu W."/>
            <person name="Song Y."/>
            <person name="Salvetti E."/>
            <person name="Wrobel A."/>
            <person name="Rasinkangas P."/>
            <person name="Parkhill J."/>
            <person name="Rea M.C."/>
            <person name="O'Sullivan O."/>
            <person name="Ritari J."/>
            <person name="Douillard F.P."/>
            <person name="Paul Ross R."/>
            <person name="Yang R."/>
            <person name="Briner A.E."/>
            <person name="Felis G.E."/>
            <person name="de Vos W.M."/>
            <person name="Barrangou R."/>
            <person name="Klaenhammer T.R."/>
            <person name="Caufield P.W."/>
            <person name="Cui Y."/>
            <person name="Zhang H."/>
            <person name="O'Toole P.W."/>
        </authorList>
    </citation>
    <scope>NUCLEOTIDE SEQUENCE [LARGE SCALE GENOMIC DNA]</scope>
    <source>
        <strain evidence="1 4">ATCC BAA-66</strain>
        <strain evidence="2 3">DSM 13344</strain>
    </source>
</reference>
<keyword evidence="3" id="KW-1185">Reference proteome</keyword>
<gene>
    <name evidence="1" type="ORF">IV38_GL001380</name>
    <name evidence="2" type="ORF">IV40_GL001167</name>
</gene>
<evidence type="ECO:0000313" key="1">
    <source>
        <dbReference type="EMBL" id="KRN28380.1"/>
    </source>
</evidence>
<dbReference type="RefSeq" id="WP_057769343.1">
    <property type="nucleotide sequence ID" value="NZ_JQAT01000003.1"/>
</dbReference>